<dbReference type="AlphaFoldDB" id="A0A1M6JTD0"/>
<keyword evidence="7 10" id="KW-0460">Magnesium</keyword>
<dbReference type="RefSeq" id="WP_072872562.1">
    <property type="nucleotide sequence ID" value="NZ_FRAF01000001.1"/>
</dbReference>
<dbReference type="Pfam" id="PF02424">
    <property type="entry name" value="ApbE"/>
    <property type="match status" value="1"/>
</dbReference>
<keyword evidence="4 10" id="KW-0808">Transferase</keyword>
<comment type="cofactor">
    <cofactor evidence="11">
        <name>Mg(2+)</name>
        <dbReference type="ChEBI" id="CHEBI:18420"/>
    </cofactor>
    <cofactor evidence="11">
        <name>Mn(2+)</name>
        <dbReference type="ChEBI" id="CHEBI:29035"/>
    </cofactor>
    <text evidence="11">Magnesium. Can also use manganese.</text>
</comment>
<accession>A0A1M6JTD0</accession>
<keyword evidence="6 10" id="KW-0274">FAD</keyword>
<feature type="binding site" evidence="11">
    <location>
        <position position="269"/>
    </location>
    <ligand>
        <name>Mg(2+)</name>
        <dbReference type="ChEBI" id="CHEBI:18420"/>
    </ligand>
</feature>
<dbReference type="Proteomes" id="UP000184016">
    <property type="component" value="Unassembled WGS sequence"/>
</dbReference>
<evidence type="ECO:0000256" key="3">
    <source>
        <dbReference type="ARBA" id="ARBA00022630"/>
    </source>
</evidence>
<comment type="catalytic activity">
    <reaction evidence="9 10">
        <text>L-threonyl-[protein] + FAD = FMN-L-threonyl-[protein] + AMP + H(+)</text>
        <dbReference type="Rhea" id="RHEA:36847"/>
        <dbReference type="Rhea" id="RHEA-COMP:11060"/>
        <dbReference type="Rhea" id="RHEA-COMP:11061"/>
        <dbReference type="ChEBI" id="CHEBI:15378"/>
        <dbReference type="ChEBI" id="CHEBI:30013"/>
        <dbReference type="ChEBI" id="CHEBI:57692"/>
        <dbReference type="ChEBI" id="CHEBI:74257"/>
        <dbReference type="ChEBI" id="CHEBI:456215"/>
        <dbReference type="EC" id="2.7.1.180"/>
    </reaction>
</comment>
<feature type="binding site" evidence="11">
    <location>
        <position position="159"/>
    </location>
    <ligand>
        <name>Mg(2+)</name>
        <dbReference type="ChEBI" id="CHEBI:18420"/>
    </ligand>
</feature>
<protein>
    <recommendedName>
        <fullName evidence="2 10">FAD:protein FMN transferase</fullName>
        <ecNumber evidence="1 10">2.7.1.180</ecNumber>
    </recommendedName>
    <alternativeName>
        <fullName evidence="8 10">Flavin transferase</fullName>
    </alternativeName>
</protein>
<evidence type="ECO:0000256" key="8">
    <source>
        <dbReference type="ARBA" id="ARBA00031306"/>
    </source>
</evidence>
<evidence type="ECO:0000256" key="2">
    <source>
        <dbReference type="ARBA" id="ARBA00016337"/>
    </source>
</evidence>
<dbReference type="EMBL" id="FRAF01000001">
    <property type="protein sequence ID" value="SHJ49929.1"/>
    <property type="molecule type" value="Genomic_DNA"/>
</dbReference>
<evidence type="ECO:0000256" key="1">
    <source>
        <dbReference type="ARBA" id="ARBA00011955"/>
    </source>
</evidence>
<dbReference type="PANTHER" id="PTHR30040:SF2">
    <property type="entry name" value="FAD:PROTEIN FMN TRANSFERASE"/>
    <property type="match status" value="1"/>
</dbReference>
<evidence type="ECO:0000256" key="11">
    <source>
        <dbReference type="PIRSR" id="PIRSR006268-2"/>
    </source>
</evidence>
<keyword evidence="5 10" id="KW-0479">Metal-binding</keyword>
<dbReference type="Gene3D" id="3.10.520.10">
    <property type="entry name" value="ApbE-like domains"/>
    <property type="match status" value="1"/>
</dbReference>
<dbReference type="EC" id="2.7.1.180" evidence="1 10"/>
<sequence length="327" mass="36454">MEEFILSKELQLYHHQVLALGTKVDFWVSIEGNSSEDVRKNLQQAISVFNIVEETCSRFLEHSALRRLSQQIGEDVQVPVLLFEVIQFSLELAKMTHGRFDPTIGGWLEKGGFVTNYLTGNKLDLCENIDFNASYRDVKLDVEKKTVRLMKPLLLDVGATAKGLALDLVVHCFSEYPGFCINAGGDVIARGIQPNGEPWKISIRNPFSPEKKIGYLLFSDAMSVCTSGGYERLSPVIKGEHHIISGVDKQSPHHVASATVMAPNAMLADGFSTVMMLLSPQEGFLRLEEAGIEGLLVLSDGSVQMSKKMEDYWHCEKTNVFQNENNK</sequence>
<evidence type="ECO:0000256" key="5">
    <source>
        <dbReference type="ARBA" id="ARBA00022723"/>
    </source>
</evidence>
<dbReference type="GO" id="GO:0046872">
    <property type="term" value="F:metal ion binding"/>
    <property type="evidence" value="ECO:0007669"/>
    <property type="project" value="UniProtKB-UniRule"/>
</dbReference>
<dbReference type="SUPFAM" id="SSF143631">
    <property type="entry name" value="ApbE-like"/>
    <property type="match status" value="1"/>
</dbReference>
<dbReference type="PIRSF" id="PIRSF006268">
    <property type="entry name" value="ApbE"/>
    <property type="match status" value="1"/>
</dbReference>
<evidence type="ECO:0000256" key="7">
    <source>
        <dbReference type="ARBA" id="ARBA00022842"/>
    </source>
</evidence>
<proteinExistence type="inferred from homology"/>
<organism evidence="12 13">
    <name type="scientific">Alicyclobacillus tolerans</name>
    <dbReference type="NCBI Taxonomy" id="90970"/>
    <lineage>
        <taxon>Bacteria</taxon>
        <taxon>Bacillati</taxon>
        <taxon>Bacillota</taxon>
        <taxon>Bacilli</taxon>
        <taxon>Bacillales</taxon>
        <taxon>Alicyclobacillaceae</taxon>
        <taxon>Alicyclobacillus</taxon>
    </lineage>
</organism>
<dbReference type="InterPro" id="IPR024932">
    <property type="entry name" value="ApbE"/>
</dbReference>
<evidence type="ECO:0000313" key="13">
    <source>
        <dbReference type="Proteomes" id="UP000184016"/>
    </source>
</evidence>
<keyword evidence="12" id="KW-0449">Lipoprotein</keyword>
<dbReference type="STRING" id="1830138.SAMN05443507_10145"/>
<comment type="similarity">
    <text evidence="10">Belongs to the ApbE family.</text>
</comment>
<dbReference type="PANTHER" id="PTHR30040">
    <property type="entry name" value="THIAMINE BIOSYNTHESIS LIPOPROTEIN APBE"/>
    <property type="match status" value="1"/>
</dbReference>
<keyword evidence="3 10" id="KW-0285">Flavoprotein</keyword>
<keyword evidence="13" id="KW-1185">Reference proteome</keyword>
<feature type="binding site" evidence="11">
    <location>
        <position position="273"/>
    </location>
    <ligand>
        <name>Mg(2+)</name>
        <dbReference type="ChEBI" id="CHEBI:18420"/>
    </ligand>
</feature>
<reference evidence="13" key="1">
    <citation type="submission" date="2016-11" db="EMBL/GenBank/DDBJ databases">
        <authorList>
            <person name="Varghese N."/>
            <person name="Submissions S."/>
        </authorList>
    </citation>
    <scope>NUCLEOTIDE SEQUENCE [LARGE SCALE GENOMIC DNA]</scope>
    <source>
        <strain evidence="13">USBA-503</strain>
    </source>
</reference>
<evidence type="ECO:0000256" key="10">
    <source>
        <dbReference type="PIRNR" id="PIRNR006268"/>
    </source>
</evidence>
<dbReference type="InterPro" id="IPR003374">
    <property type="entry name" value="ApbE-like_sf"/>
</dbReference>
<evidence type="ECO:0000256" key="4">
    <source>
        <dbReference type="ARBA" id="ARBA00022679"/>
    </source>
</evidence>
<dbReference type="OrthoDB" id="9778595at2"/>
<evidence type="ECO:0000256" key="6">
    <source>
        <dbReference type="ARBA" id="ARBA00022827"/>
    </source>
</evidence>
<evidence type="ECO:0000256" key="9">
    <source>
        <dbReference type="ARBA" id="ARBA00048540"/>
    </source>
</evidence>
<dbReference type="GO" id="GO:0016740">
    <property type="term" value="F:transferase activity"/>
    <property type="evidence" value="ECO:0007669"/>
    <property type="project" value="UniProtKB-UniRule"/>
</dbReference>
<evidence type="ECO:0000313" key="12">
    <source>
        <dbReference type="EMBL" id="SHJ49929.1"/>
    </source>
</evidence>
<gene>
    <name evidence="12" type="ORF">SAMN05443507_10145</name>
</gene>
<name>A0A1M6JTD0_9BACL</name>